<evidence type="ECO:0000313" key="3">
    <source>
        <dbReference type="Proteomes" id="UP001497480"/>
    </source>
</evidence>
<gene>
    <name evidence="2" type="ORF">LLUT_LOCUS25727</name>
</gene>
<dbReference type="Pfam" id="PF10539">
    <property type="entry name" value="Dev_Cell_Death"/>
    <property type="match status" value="1"/>
</dbReference>
<keyword evidence="3" id="KW-1185">Reference proteome</keyword>
<dbReference type="PANTHER" id="PTHR46034:SF7">
    <property type="entry name" value="INFLUENZA VIRUS NS1A-BINDING PROTEIN"/>
    <property type="match status" value="1"/>
</dbReference>
<dbReference type="Proteomes" id="UP001497480">
    <property type="component" value="Unassembled WGS sequence"/>
</dbReference>
<sequence>MGVARKQQTFHYNETLPLRPYPVASSLVGRNLGKYQLGGVIFGCKNSTIQECLSKQLFGLPAQHFWYVKDIDRGLPLFLFNYSDRKLHGIFEAAGKGQMYIDPYAWTTDCTEITKYPAQVQMRVRLQCQTLPEDKFAQVIIDNYFSRNHFWFELDHKQTSKLISLLVSAAFAPGNSIPRYPMKRKNVSENFPSHGTLKRTEAFGMPESSEGKTFTQSWRREYSNAMTFLECDTQPMKTLTVVKEENRNEKTLIYEKLKEFALTRESEDHSLSGIANGSPDHNNMCSVEKVDSSGTPFQDQYTKLMQEVQELMAFKKIQTQKNCYLEQKLMDATFEIQLLKDRCTILESECNLPLALDKKIVTESFSELQLDQKEALFLIGGSDGESQLESMDLYCPSKNVIKSRAPSAACSYSLAVQLNDELYAFGGGNGHILYDKVESYNPIREKWTLFSSLSLKKESLAVVSLNNKIFVVGHGKGTVCFSDVEILDLDNGRWISTRLMMEKRFALAAMELDGALYASGGYNGIDYFKSAEIFDPREYSWTIKSNMNTKRECYPMIDLNEKLYALVRFDGSTMVTSIKVFDSRLKAWVMEEQINHLKVYFAAATFKEEIQRVRTLRIHSSK</sequence>
<dbReference type="SMART" id="SM00767">
    <property type="entry name" value="DCD"/>
    <property type="match status" value="1"/>
</dbReference>
<dbReference type="PROSITE" id="PS51222">
    <property type="entry name" value="DCD"/>
    <property type="match status" value="1"/>
</dbReference>
<feature type="domain" description="DCD" evidence="1">
    <location>
        <begin position="35"/>
        <end position="168"/>
    </location>
</feature>
<name>A0AAV1XT03_LUPLU</name>
<evidence type="ECO:0000259" key="1">
    <source>
        <dbReference type="PROSITE" id="PS51222"/>
    </source>
</evidence>
<dbReference type="Gene3D" id="2.120.10.80">
    <property type="entry name" value="Kelch-type beta propeller"/>
    <property type="match status" value="1"/>
</dbReference>
<dbReference type="InterPro" id="IPR006652">
    <property type="entry name" value="Kelch_1"/>
</dbReference>
<dbReference type="AlphaFoldDB" id="A0AAV1XT03"/>
<dbReference type="SMART" id="SM00612">
    <property type="entry name" value="Kelch"/>
    <property type="match status" value="5"/>
</dbReference>
<dbReference type="EMBL" id="CAXHTB010000018">
    <property type="protein sequence ID" value="CAL0324667.1"/>
    <property type="molecule type" value="Genomic_DNA"/>
</dbReference>
<accession>A0AAV1XT03</accession>
<comment type="caution">
    <text evidence="2">The sequence shown here is derived from an EMBL/GenBank/DDBJ whole genome shotgun (WGS) entry which is preliminary data.</text>
</comment>
<dbReference type="InterPro" id="IPR015915">
    <property type="entry name" value="Kelch-typ_b-propeller"/>
</dbReference>
<dbReference type="SUPFAM" id="SSF117281">
    <property type="entry name" value="Kelch motif"/>
    <property type="match status" value="1"/>
</dbReference>
<dbReference type="InterPro" id="IPR013989">
    <property type="entry name" value="Dev_and_cell_death_domain"/>
</dbReference>
<evidence type="ECO:0000313" key="2">
    <source>
        <dbReference type="EMBL" id="CAL0324667.1"/>
    </source>
</evidence>
<organism evidence="2 3">
    <name type="scientific">Lupinus luteus</name>
    <name type="common">European yellow lupine</name>
    <dbReference type="NCBI Taxonomy" id="3873"/>
    <lineage>
        <taxon>Eukaryota</taxon>
        <taxon>Viridiplantae</taxon>
        <taxon>Streptophyta</taxon>
        <taxon>Embryophyta</taxon>
        <taxon>Tracheophyta</taxon>
        <taxon>Spermatophyta</taxon>
        <taxon>Magnoliopsida</taxon>
        <taxon>eudicotyledons</taxon>
        <taxon>Gunneridae</taxon>
        <taxon>Pentapetalae</taxon>
        <taxon>rosids</taxon>
        <taxon>fabids</taxon>
        <taxon>Fabales</taxon>
        <taxon>Fabaceae</taxon>
        <taxon>Papilionoideae</taxon>
        <taxon>50 kb inversion clade</taxon>
        <taxon>genistoids sensu lato</taxon>
        <taxon>core genistoids</taxon>
        <taxon>Genisteae</taxon>
        <taxon>Lupinus</taxon>
    </lineage>
</organism>
<dbReference type="GO" id="GO:0034976">
    <property type="term" value="P:response to endoplasmic reticulum stress"/>
    <property type="evidence" value="ECO:0007669"/>
    <property type="project" value="InterPro"/>
</dbReference>
<dbReference type="InterPro" id="IPR044832">
    <property type="entry name" value="NRP-like"/>
</dbReference>
<dbReference type="PANTHER" id="PTHR46034">
    <property type="match status" value="1"/>
</dbReference>
<proteinExistence type="predicted"/>
<reference evidence="2 3" key="1">
    <citation type="submission" date="2024-03" db="EMBL/GenBank/DDBJ databases">
        <authorList>
            <person name="Martinez-Hernandez J."/>
        </authorList>
    </citation>
    <scope>NUCLEOTIDE SEQUENCE [LARGE SCALE GENOMIC DNA]</scope>
</reference>
<protein>
    <recommendedName>
        <fullName evidence="1">DCD domain-containing protein</fullName>
    </recommendedName>
</protein>
<dbReference type="Pfam" id="PF01344">
    <property type="entry name" value="Kelch_1"/>
    <property type="match status" value="2"/>
</dbReference>